<dbReference type="AlphaFoldDB" id="A0A5M8FLG6"/>
<dbReference type="GO" id="GO:0016757">
    <property type="term" value="F:glycosyltransferase activity"/>
    <property type="evidence" value="ECO:0007669"/>
    <property type="project" value="UniProtKB-KW"/>
</dbReference>
<dbReference type="Pfam" id="PF00535">
    <property type="entry name" value="Glycos_transf_2"/>
    <property type="match status" value="1"/>
</dbReference>
<dbReference type="Proteomes" id="UP000322981">
    <property type="component" value="Unassembled WGS sequence"/>
</dbReference>
<dbReference type="InterPro" id="IPR050256">
    <property type="entry name" value="Glycosyltransferase_2"/>
</dbReference>
<feature type="domain" description="Glycosyltransferase 2-like" evidence="8">
    <location>
        <begin position="17"/>
        <end position="178"/>
    </location>
</feature>
<comment type="subcellular location">
    <subcellularLocation>
        <location evidence="1">Membrane</location>
        <topology evidence="1">Multi-pass membrane protein</topology>
    </subcellularLocation>
</comment>
<dbReference type="InterPro" id="IPR001173">
    <property type="entry name" value="Glyco_trans_2-like"/>
</dbReference>
<comment type="caution">
    <text evidence="9">The sequence shown here is derived from an EMBL/GenBank/DDBJ whole genome shotgun (WGS) entry which is preliminary data.</text>
</comment>
<name>A0A5M8FLG6_9GAMM</name>
<evidence type="ECO:0000313" key="10">
    <source>
        <dbReference type="Proteomes" id="UP000322981"/>
    </source>
</evidence>
<dbReference type="Gene3D" id="3.90.550.10">
    <property type="entry name" value="Spore Coat Polysaccharide Biosynthesis Protein SpsA, Chain A"/>
    <property type="match status" value="1"/>
</dbReference>
<evidence type="ECO:0000259" key="8">
    <source>
        <dbReference type="Pfam" id="PF00535"/>
    </source>
</evidence>
<gene>
    <name evidence="9" type="ORF">F2Q65_15925</name>
</gene>
<dbReference type="InterPro" id="IPR029044">
    <property type="entry name" value="Nucleotide-diphossugar_trans"/>
</dbReference>
<dbReference type="OrthoDB" id="9811884at2"/>
<reference evidence="9 10" key="1">
    <citation type="submission" date="2019-09" db="EMBL/GenBank/DDBJ databases">
        <title>Whole-genome sequence of the purple sulfur bacterium Thiohalocapsa marina DSM 19078.</title>
        <authorList>
            <person name="Kyndt J.A."/>
            <person name="Meyer T.E."/>
        </authorList>
    </citation>
    <scope>NUCLEOTIDE SEQUENCE [LARGE SCALE GENOMIC DNA]</scope>
    <source>
        <strain evidence="9 10">DSM 19078</strain>
    </source>
</reference>
<evidence type="ECO:0000256" key="3">
    <source>
        <dbReference type="ARBA" id="ARBA00022679"/>
    </source>
</evidence>
<evidence type="ECO:0000256" key="2">
    <source>
        <dbReference type="ARBA" id="ARBA00022676"/>
    </source>
</evidence>
<sequence>MNQEDNFHSRLGTPSISLVVPVLNEAHLVAGFVDVVRVELATRGWRYEILFVNDGSTDGTQDEILAQAVCDSRVRLINLSRRFGKEAALSAGLRYALGEVVIPIDVDLQDPPALIPVFVDRWREGYDVVYGERVTRYGDGWFKRVSACLFYKLFNWLSPTHIPENSGDFRLLDRRVVDTINQLHERSRFMKGLFAWVGYRSIGVRFERPSRASGTSKWSNWRLWNFALDGLLSFSTVPLRIWSYVGATAALLAFTYGSFIIIRTLVFGVDLPGYASLLTTVLFLGGIQLLSVGILGEYLGRVMMETKARPLFIVESLQGGPGLASDVQQRSVERTP</sequence>
<feature type="transmembrane region" description="Helical" evidence="7">
    <location>
        <begin position="241"/>
        <end position="262"/>
    </location>
</feature>
<dbReference type="PANTHER" id="PTHR48090:SF1">
    <property type="entry name" value="PROPHAGE BACTOPRENOL GLUCOSYL TRANSFERASE HOMOLOG"/>
    <property type="match status" value="1"/>
</dbReference>
<evidence type="ECO:0000256" key="4">
    <source>
        <dbReference type="ARBA" id="ARBA00022692"/>
    </source>
</evidence>
<keyword evidence="5 7" id="KW-1133">Transmembrane helix</keyword>
<keyword evidence="6 7" id="KW-0472">Membrane</keyword>
<evidence type="ECO:0000256" key="7">
    <source>
        <dbReference type="SAM" id="Phobius"/>
    </source>
</evidence>
<keyword evidence="10" id="KW-1185">Reference proteome</keyword>
<dbReference type="CDD" id="cd04187">
    <property type="entry name" value="DPM1_like_bac"/>
    <property type="match status" value="1"/>
</dbReference>
<protein>
    <submittedName>
        <fullName evidence="9">Glycosyltransferase family 2 protein</fullName>
    </submittedName>
</protein>
<keyword evidence="2" id="KW-0328">Glycosyltransferase</keyword>
<dbReference type="SUPFAM" id="SSF53448">
    <property type="entry name" value="Nucleotide-diphospho-sugar transferases"/>
    <property type="match status" value="1"/>
</dbReference>
<keyword evidence="3 9" id="KW-0808">Transferase</keyword>
<dbReference type="GO" id="GO:0005886">
    <property type="term" value="C:plasma membrane"/>
    <property type="evidence" value="ECO:0007669"/>
    <property type="project" value="TreeGrafter"/>
</dbReference>
<dbReference type="PANTHER" id="PTHR48090">
    <property type="entry name" value="UNDECAPRENYL-PHOSPHATE 4-DEOXY-4-FORMAMIDO-L-ARABINOSE TRANSFERASE-RELATED"/>
    <property type="match status" value="1"/>
</dbReference>
<evidence type="ECO:0000256" key="1">
    <source>
        <dbReference type="ARBA" id="ARBA00004141"/>
    </source>
</evidence>
<evidence type="ECO:0000256" key="5">
    <source>
        <dbReference type="ARBA" id="ARBA00022989"/>
    </source>
</evidence>
<proteinExistence type="predicted"/>
<evidence type="ECO:0000313" key="9">
    <source>
        <dbReference type="EMBL" id="KAA6183295.1"/>
    </source>
</evidence>
<feature type="transmembrane region" description="Helical" evidence="7">
    <location>
        <begin position="274"/>
        <end position="299"/>
    </location>
</feature>
<dbReference type="EMBL" id="VWXX01000034">
    <property type="protein sequence ID" value="KAA6183295.1"/>
    <property type="molecule type" value="Genomic_DNA"/>
</dbReference>
<organism evidence="9 10">
    <name type="scientific">Thiohalocapsa marina</name>
    <dbReference type="NCBI Taxonomy" id="424902"/>
    <lineage>
        <taxon>Bacteria</taxon>
        <taxon>Pseudomonadati</taxon>
        <taxon>Pseudomonadota</taxon>
        <taxon>Gammaproteobacteria</taxon>
        <taxon>Chromatiales</taxon>
        <taxon>Chromatiaceae</taxon>
        <taxon>Thiohalocapsa</taxon>
    </lineage>
</organism>
<keyword evidence="4 7" id="KW-0812">Transmembrane</keyword>
<evidence type="ECO:0000256" key="6">
    <source>
        <dbReference type="ARBA" id="ARBA00023136"/>
    </source>
</evidence>
<accession>A0A5M8FLG6</accession>
<dbReference type="RefSeq" id="WP_150094403.1">
    <property type="nucleotide sequence ID" value="NZ_JBFUOH010000119.1"/>
</dbReference>